<name>A0ABS1BUE4_9NEIS</name>
<comment type="caution">
    <text evidence="7">The sequence shown here is derived from an EMBL/GenBank/DDBJ whole genome shotgun (WGS) entry which is preliminary data.</text>
</comment>
<sequence length="330" mass="36565">MTYNWKHYPQTWYAIAIAHQLKPKQILSGQLGGLHYVVYRSETGSLKAADAFCPHMGAHLKGGKVVQEAIACGLHGCHIAPQSQTHAAAPVTQAVQQGCCLSTRAWHVIERFGLVWLYPPTPEAPSIPPFNMVNEHDHLWTHTDRLIAADWRAMICNGFDISHMQTVHQRQIVGEPQFFRLPDSGNRPQGFYMDYQSRVLQHGGWSSAVIQKLSGGRLALRHTCIGTAVMVQSKVGAFQTTGIFATLPQDAPDTPPEQRRTRAFAAIAVPKAAPYARAQLLAARLLYIAFLRKDFGVVENMRMRLDGVADIGVQQVSAFQSELAEIQPEP</sequence>
<keyword evidence="1" id="KW-0001">2Fe-2S</keyword>
<evidence type="ECO:0000256" key="2">
    <source>
        <dbReference type="ARBA" id="ARBA00022723"/>
    </source>
</evidence>
<dbReference type="Proteomes" id="UP000614058">
    <property type="component" value="Unassembled WGS sequence"/>
</dbReference>
<evidence type="ECO:0000313" key="7">
    <source>
        <dbReference type="EMBL" id="MBK0396505.1"/>
    </source>
</evidence>
<dbReference type="Gene3D" id="2.102.10.10">
    <property type="entry name" value="Rieske [2Fe-2S] iron-sulphur domain"/>
    <property type="match status" value="1"/>
</dbReference>
<keyword evidence="4" id="KW-0408">Iron</keyword>
<dbReference type="PROSITE" id="PS51296">
    <property type="entry name" value="RIESKE"/>
    <property type="match status" value="1"/>
</dbReference>
<evidence type="ECO:0000256" key="1">
    <source>
        <dbReference type="ARBA" id="ARBA00022714"/>
    </source>
</evidence>
<dbReference type="InterPro" id="IPR036922">
    <property type="entry name" value="Rieske_2Fe-2S_sf"/>
</dbReference>
<dbReference type="InterPro" id="IPR050584">
    <property type="entry name" value="Cholesterol_7-desaturase"/>
</dbReference>
<dbReference type="RefSeq" id="WP_200522573.1">
    <property type="nucleotide sequence ID" value="NZ_JAEHNZ010000002.1"/>
</dbReference>
<dbReference type="PANTHER" id="PTHR21266">
    <property type="entry name" value="IRON-SULFUR DOMAIN CONTAINING PROTEIN"/>
    <property type="match status" value="1"/>
</dbReference>
<dbReference type="InterPro" id="IPR017941">
    <property type="entry name" value="Rieske_2Fe-2S"/>
</dbReference>
<proteinExistence type="predicted"/>
<feature type="domain" description="Rieske" evidence="6">
    <location>
        <begin position="12"/>
        <end position="117"/>
    </location>
</feature>
<evidence type="ECO:0000256" key="4">
    <source>
        <dbReference type="ARBA" id="ARBA00023004"/>
    </source>
</evidence>
<keyword evidence="2" id="KW-0479">Metal-binding</keyword>
<keyword evidence="5" id="KW-0411">Iron-sulfur</keyword>
<keyword evidence="8" id="KW-1185">Reference proteome</keyword>
<organism evidence="7 8">
    <name type="scientific">Kingella bonacorsii</name>
    <dbReference type="NCBI Taxonomy" id="2796361"/>
    <lineage>
        <taxon>Bacteria</taxon>
        <taxon>Pseudomonadati</taxon>
        <taxon>Pseudomonadota</taxon>
        <taxon>Betaproteobacteria</taxon>
        <taxon>Neisseriales</taxon>
        <taxon>Neisseriaceae</taxon>
        <taxon>Kingella</taxon>
    </lineage>
</organism>
<dbReference type="EMBL" id="JAEHNZ010000002">
    <property type="protein sequence ID" value="MBK0396505.1"/>
    <property type="molecule type" value="Genomic_DNA"/>
</dbReference>
<keyword evidence="3" id="KW-0560">Oxidoreductase</keyword>
<evidence type="ECO:0000259" key="6">
    <source>
        <dbReference type="PROSITE" id="PS51296"/>
    </source>
</evidence>
<protein>
    <submittedName>
        <fullName evidence="7">Rieske 2Fe-2S domain-containing protein</fullName>
    </submittedName>
</protein>
<accession>A0ABS1BUE4</accession>
<dbReference type="PANTHER" id="PTHR21266:SF60">
    <property type="entry name" value="3-KETOSTEROID-9-ALPHA-MONOOXYGENASE, OXYGENASE COMPONENT"/>
    <property type="match status" value="1"/>
</dbReference>
<dbReference type="SUPFAM" id="SSF50022">
    <property type="entry name" value="ISP domain"/>
    <property type="match status" value="1"/>
</dbReference>
<gene>
    <name evidence="7" type="ORF">JDW22_07915</name>
</gene>
<reference evidence="7 8" key="1">
    <citation type="journal article" date="2021" name="Pathogens">
        <title>Isolation and Characterization of Kingella bonacorsii sp. nov., A Novel Kingella Species Detected in a Stable Periodontitis Subject.</title>
        <authorList>
            <person name="Antezack A."/>
            <person name="Boxberger M."/>
            <person name="Rolland C."/>
            <person name="Monnet-Corti V."/>
            <person name="La Scola B."/>
        </authorList>
    </citation>
    <scope>NUCLEOTIDE SEQUENCE [LARGE SCALE GENOMIC DNA]</scope>
    <source>
        <strain evidence="7 8">Marseille-Q4569</strain>
    </source>
</reference>
<evidence type="ECO:0000256" key="5">
    <source>
        <dbReference type="ARBA" id="ARBA00023014"/>
    </source>
</evidence>
<evidence type="ECO:0000256" key="3">
    <source>
        <dbReference type="ARBA" id="ARBA00023002"/>
    </source>
</evidence>
<dbReference type="Pfam" id="PF00355">
    <property type="entry name" value="Rieske"/>
    <property type="match status" value="1"/>
</dbReference>
<evidence type="ECO:0000313" key="8">
    <source>
        <dbReference type="Proteomes" id="UP000614058"/>
    </source>
</evidence>
<dbReference type="SUPFAM" id="SSF55961">
    <property type="entry name" value="Bet v1-like"/>
    <property type="match status" value="1"/>
</dbReference>